<evidence type="ECO:0000256" key="7">
    <source>
        <dbReference type="ARBA" id="ARBA00023273"/>
    </source>
</evidence>
<evidence type="ECO:0000256" key="6">
    <source>
        <dbReference type="ARBA" id="ARBA00023212"/>
    </source>
</evidence>
<evidence type="ECO:0000256" key="8">
    <source>
        <dbReference type="SAM" id="MobiDB-lite"/>
    </source>
</evidence>
<evidence type="ECO:0000256" key="5">
    <source>
        <dbReference type="ARBA" id="ARBA00023054"/>
    </source>
</evidence>
<evidence type="ECO:0000313" key="10">
    <source>
        <dbReference type="Proteomes" id="UP000232323"/>
    </source>
</evidence>
<gene>
    <name evidence="9" type="ORF">CEUSTIGMA_g833.t1</name>
</gene>
<evidence type="ECO:0000256" key="1">
    <source>
        <dbReference type="ARBA" id="ARBA00004430"/>
    </source>
</evidence>
<keyword evidence="5" id="KW-0175">Coiled coil</keyword>
<dbReference type="GO" id="GO:0005930">
    <property type="term" value="C:axoneme"/>
    <property type="evidence" value="ECO:0007669"/>
    <property type="project" value="UniProtKB-SubCell"/>
</dbReference>
<dbReference type="PANTHER" id="PTHR14885:SF3">
    <property type="entry name" value="CILIA- AND FLAGELLA-ASSOCIATED PROTEIN 44"/>
    <property type="match status" value="1"/>
</dbReference>
<organism evidence="9 10">
    <name type="scientific">Chlamydomonas eustigma</name>
    <dbReference type="NCBI Taxonomy" id="1157962"/>
    <lineage>
        <taxon>Eukaryota</taxon>
        <taxon>Viridiplantae</taxon>
        <taxon>Chlorophyta</taxon>
        <taxon>core chlorophytes</taxon>
        <taxon>Chlorophyceae</taxon>
        <taxon>CS clade</taxon>
        <taxon>Chlamydomonadales</taxon>
        <taxon>Chlamydomonadaceae</taxon>
        <taxon>Chlamydomonas</taxon>
    </lineage>
</organism>
<keyword evidence="6" id="KW-0206">Cytoskeleton</keyword>
<dbReference type="PANTHER" id="PTHR14885">
    <property type="entry name" value="CILIA- AND FLAGELLA-ASSOCIATED PROTEIN 43-RELATED"/>
    <property type="match status" value="1"/>
</dbReference>
<dbReference type="AlphaFoldDB" id="A0A250WS65"/>
<dbReference type="Proteomes" id="UP000232323">
    <property type="component" value="Unassembled WGS sequence"/>
</dbReference>
<evidence type="ECO:0008006" key="11">
    <source>
        <dbReference type="Google" id="ProtNLM"/>
    </source>
</evidence>
<sequence>MPLQDGDDNVLASTDVQAEAVQETEAPAADLTHTEENESSTVEHPPEPAEAGHVETEHAQGTTQLDRPDLSTEAAQSVAEGKDNGTITQEQVDEGPAAEAGSNSATTEEVPAADAPTEEAKAEEVPSADAPTEEAKAEEVPSADAPTEEAKAEEVPAADAPTEEAKAEEVLSAEAPTEEAKAEEVLSAEAPTEEAKAEEVPSAEAPTEATTAEEVPAADAPAEAATTDTTPAISEAVTAATTENADHTTAPAPDIAVGGVPEFTENDIDALLAEDEPEQEVMTVGQPSVPGLRVAGITDIYDKGVFGPPMDENQLPRECIVTTELLSLETHKRNNLAYIENDVLVTTAGNRIVFIDLKDMSHTYMPGLDGGGIGALAVHPTRKFIAVAEKCRFRNPNVYVYSYPALELIKVMAEGTERAYSALCFNDKGDMLASVGGFPDYLLTLWNWEQEAIILRSKAFSQDVYTIKFSPYFDGYLNTCGTGHIRFWKMASTFTGLKLQGQIGKFGAVELSDVVAFVEMPDGKVLSSTEIGDMLMWDGGLIKVRYDADVGWWSHQGCHQAS</sequence>
<keyword evidence="2" id="KW-0963">Cytoplasm</keyword>
<dbReference type="InterPro" id="IPR015943">
    <property type="entry name" value="WD40/YVTN_repeat-like_dom_sf"/>
</dbReference>
<keyword evidence="10" id="KW-1185">Reference proteome</keyword>
<evidence type="ECO:0000313" key="9">
    <source>
        <dbReference type="EMBL" id="GAX73380.1"/>
    </source>
</evidence>
<feature type="compositionally biased region" description="Basic and acidic residues" evidence="8">
    <location>
        <begin position="44"/>
        <end position="58"/>
    </location>
</feature>
<comment type="caution">
    <text evidence="9">The sequence shown here is derived from an EMBL/GenBank/DDBJ whole genome shotgun (WGS) entry which is preliminary data.</text>
</comment>
<comment type="subcellular location">
    <subcellularLocation>
        <location evidence="1">Cytoplasm</location>
        <location evidence="1">Cytoskeleton</location>
        <location evidence="1">Cilium axoneme</location>
    </subcellularLocation>
</comment>
<evidence type="ECO:0000256" key="4">
    <source>
        <dbReference type="ARBA" id="ARBA00022737"/>
    </source>
</evidence>
<feature type="region of interest" description="Disordered" evidence="8">
    <location>
        <begin position="1"/>
        <end position="230"/>
    </location>
</feature>
<evidence type="ECO:0000256" key="2">
    <source>
        <dbReference type="ARBA" id="ARBA00022490"/>
    </source>
</evidence>
<dbReference type="OrthoDB" id="1935234at2759"/>
<protein>
    <recommendedName>
        <fullName evidence="11">Cilia- and flagella-associated protein 44</fullName>
    </recommendedName>
</protein>
<dbReference type="SUPFAM" id="SSF50978">
    <property type="entry name" value="WD40 repeat-like"/>
    <property type="match status" value="1"/>
</dbReference>
<dbReference type="Gene3D" id="2.130.10.10">
    <property type="entry name" value="YVTN repeat-like/Quinoprotein amine dehydrogenase"/>
    <property type="match status" value="1"/>
</dbReference>
<dbReference type="EMBL" id="BEGY01000003">
    <property type="protein sequence ID" value="GAX73380.1"/>
    <property type="molecule type" value="Genomic_DNA"/>
</dbReference>
<keyword evidence="4" id="KW-0677">Repeat</keyword>
<dbReference type="STRING" id="1157962.A0A250WS65"/>
<reference evidence="9 10" key="1">
    <citation type="submission" date="2017-08" db="EMBL/GenBank/DDBJ databases">
        <title>Acidophilic green algal genome provides insights into adaptation to an acidic environment.</title>
        <authorList>
            <person name="Hirooka S."/>
            <person name="Hirose Y."/>
            <person name="Kanesaki Y."/>
            <person name="Higuchi S."/>
            <person name="Fujiwara T."/>
            <person name="Onuma R."/>
            <person name="Era A."/>
            <person name="Ohbayashi R."/>
            <person name="Uzuka A."/>
            <person name="Nozaki H."/>
            <person name="Yoshikawa H."/>
            <person name="Miyagishima S.Y."/>
        </authorList>
    </citation>
    <scope>NUCLEOTIDE SEQUENCE [LARGE SCALE GENOMIC DNA]</scope>
    <source>
        <strain evidence="9 10">NIES-2499</strain>
    </source>
</reference>
<dbReference type="InterPro" id="IPR036322">
    <property type="entry name" value="WD40_repeat_dom_sf"/>
</dbReference>
<feature type="compositionally biased region" description="Low complexity" evidence="8">
    <location>
        <begin position="200"/>
        <end position="230"/>
    </location>
</feature>
<proteinExistence type="predicted"/>
<evidence type="ECO:0000256" key="3">
    <source>
        <dbReference type="ARBA" id="ARBA00022574"/>
    </source>
</evidence>
<keyword evidence="7" id="KW-0966">Cell projection</keyword>
<keyword evidence="3" id="KW-0853">WD repeat</keyword>
<accession>A0A250WS65</accession>
<name>A0A250WS65_9CHLO</name>